<evidence type="ECO:0000313" key="3">
    <source>
        <dbReference type="Proteomes" id="UP000322918"/>
    </source>
</evidence>
<proteinExistence type="predicted"/>
<feature type="transmembrane region" description="Helical" evidence="1">
    <location>
        <begin position="93"/>
        <end position="113"/>
    </location>
</feature>
<name>A0A5M9H8I8_9SPHI</name>
<keyword evidence="3" id="KW-1185">Reference proteome</keyword>
<dbReference type="Proteomes" id="UP000322918">
    <property type="component" value="Unassembled WGS sequence"/>
</dbReference>
<evidence type="ECO:0008006" key="4">
    <source>
        <dbReference type="Google" id="ProtNLM"/>
    </source>
</evidence>
<evidence type="ECO:0000313" key="2">
    <source>
        <dbReference type="EMBL" id="KAA8482191.1"/>
    </source>
</evidence>
<reference evidence="2 3" key="1">
    <citation type="submission" date="2019-09" db="EMBL/GenBank/DDBJ databases">
        <title>Pararcticibacter amylolyticus gen. nov., sp. nov., isolated from a rottenly hemp rope, and reclassification of Pedobacter tournemirensis as Pararcticibacter tournemirensis comb. nov.</title>
        <authorList>
            <person name="Cai Y."/>
        </authorList>
    </citation>
    <scope>NUCLEOTIDE SEQUENCE [LARGE SCALE GENOMIC DNA]</scope>
    <source>
        <strain evidence="2 3">TF5-37.2-LB10</strain>
    </source>
</reference>
<organism evidence="2 3">
    <name type="scientific">Arcticibacter tournemirensis</name>
    <dbReference type="NCBI Taxonomy" id="699437"/>
    <lineage>
        <taxon>Bacteria</taxon>
        <taxon>Pseudomonadati</taxon>
        <taxon>Bacteroidota</taxon>
        <taxon>Sphingobacteriia</taxon>
        <taxon>Sphingobacteriales</taxon>
        <taxon>Sphingobacteriaceae</taxon>
        <taxon>Arcticibacter</taxon>
    </lineage>
</organism>
<dbReference type="AlphaFoldDB" id="A0A5M9H8I8"/>
<accession>A0A5M9H8I8</accession>
<dbReference type="OrthoDB" id="1452822at2"/>
<protein>
    <recommendedName>
        <fullName evidence="4">DUF4880 domain-containing protein</fullName>
    </recommendedName>
</protein>
<keyword evidence="1" id="KW-0812">Transmembrane</keyword>
<keyword evidence="1" id="KW-0472">Membrane</keyword>
<dbReference type="EMBL" id="VWNE01000018">
    <property type="protein sequence ID" value="KAA8482191.1"/>
    <property type="molecule type" value="Genomic_DNA"/>
</dbReference>
<comment type="caution">
    <text evidence="2">The sequence shown here is derived from an EMBL/GenBank/DDBJ whole genome shotgun (WGS) entry which is preliminary data.</text>
</comment>
<evidence type="ECO:0000256" key="1">
    <source>
        <dbReference type="SAM" id="Phobius"/>
    </source>
</evidence>
<sequence length="114" mass="13742">MGEEKYWNLMNRYLSNELSLDETNDLLEWLDRDPARTDLLKELQEIWDKTKDYPENFKVDTRAAWHKLTNNIKAQEKKQQRSPIPLTSLNARYAIIGLLFFLLFFAVSLYFYFK</sequence>
<gene>
    <name evidence="2" type="ORF">F1649_12285</name>
</gene>
<dbReference type="RefSeq" id="WP_141816253.1">
    <property type="nucleotide sequence ID" value="NZ_VFPL01000001.1"/>
</dbReference>
<keyword evidence="1" id="KW-1133">Transmembrane helix</keyword>